<evidence type="ECO:0000313" key="2">
    <source>
        <dbReference type="EMBL" id="HJH43968.1"/>
    </source>
</evidence>
<proteinExistence type="predicted"/>
<feature type="compositionally biased region" description="Basic residues" evidence="1">
    <location>
        <begin position="88"/>
        <end position="105"/>
    </location>
</feature>
<protein>
    <submittedName>
        <fullName evidence="2">Uncharacterized protein</fullName>
    </submittedName>
</protein>
<organism evidence="2 3">
    <name type="scientific">Rubneribacter badeniensis</name>
    <dbReference type="NCBI Taxonomy" id="2070688"/>
    <lineage>
        <taxon>Bacteria</taxon>
        <taxon>Bacillati</taxon>
        <taxon>Actinomycetota</taxon>
        <taxon>Coriobacteriia</taxon>
        <taxon>Eggerthellales</taxon>
        <taxon>Eggerthellaceae</taxon>
        <taxon>Rubneribacter</taxon>
    </lineage>
</organism>
<dbReference type="RefSeq" id="WP_129589969.1">
    <property type="nucleotide sequence ID" value="NZ_PPEL01000114.1"/>
</dbReference>
<feature type="region of interest" description="Disordered" evidence="1">
    <location>
        <begin position="70"/>
        <end position="123"/>
    </location>
</feature>
<name>A0A9D3ADM1_9ACTN</name>
<dbReference type="AlphaFoldDB" id="A0A9D3ADM1"/>
<dbReference type="Proteomes" id="UP000789325">
    <property type="component" value="Unassembled WGS sequence"/>
</dbReference>
<evidence type="ECO:0000256" key="1">
    <source>
        <dbReference type="SAM" id="MobiDB-lite"/>
    </source>
</evidence>
<comment type="caution">
    <text evidence="2">The sequence shown here is derived from an EMBL/GenBank/DDBJ whole genome shotgun (WGS) entry which is preliminary data.</text>
</comment>
<dbReference type="EMBL" id="DYZL01000190">
    <property type="protein sequence ID" value="HJH43968.1"/>
    <property type="molecule type" value="Genomic_DNA"/>
</dbReference>
<feature type="compositionally biased region" description="Polar residues" evidence="1">
    <location>
        <begin position="75"/>
        <end position="85"/>
    </location>
</feature>
<evidence type="ECO:0000313" key="3">
    <source>
        <dbReference type="Proteomes" id="UP000789325"/>
    </source>
</evidence>
<reference evidence="2" key="1">
    <citation type="journal article" date="2021" name="PeerJ">
        <title>Extensive microbial diversity within the chicken gut microbiome revealed by metagenomics and culture.</title>
        <authorList>
            <person name="Gilroy R."/>
            <person name="Ravi A."/>
            <person name="Getino M."/>
            <person name="Pursley I."/>
            <person name="Horton D.L."/>
            <person name="Alikhan N.F."/>
            <person name="Baker D."/>
            <person name="Gharbi K."/>
            <person name="Hall N."/>
            <person name="Watson M."/>
            <person name="Adriaenssens E.M."/>
            <person name="Foster-Nyarko E."/>
            <person name="Jarju S."/>
            <person name="Secka A."/>
            <person name="Antonio M."/>
            <person name="Oren A."/>
            <person name="Chaudhuri R.R."/>
            <person name="La Ragione R."/>
            <person name="Hildebrand F."/>
            <person name="Pallen M.J."/>
        </authorList>
    </citation>
    <scope>NUCLEOTIDE SEQUENCE</scope>
    <source>
        <strain evidence="2">USAMLcec12-2067</strain>
    </source>
</reference>
<sequence length="123" mass="13957">MRTVPCATETICHVQMRTSSNFAEQSDTFVKLGLTQPFNFFPSKKRPFPVRNSIQRKTLKARCIKQPLFGDTAEKSTAQRQSSGQRLLGKKKRHSTMSHRRHRKAPFVAENDGKPLPHALPLG</sequence>
<accession>A0A9D3ADM1</accession>
<reference evidence="2" key="2">
    <citation type="submission" date="2021-09" db="EMBL/GenBank/DDBJ databases">
        <authorList>
            <person name="Gilroy R."/>
        </authorList>
    </citation>
    <scope>NUCLEOTIDE SEQUENCE</scope>
    <source>
        <strain evidence="2">USAMLcec12-2067</strain>
    </source>
</reference>
<gene>
    <name evidence="2" type="ORF">K8V16_09250</name>
</gene>